<dbReference type="Pfam" id="PF02518">
    <property type="entry name" value="HATPase_c"/>
    <property type="match status" value="1"/>
</dbReference>
<dbReference type="EMBL" id="CAJHOE010000006">
    <property type="protein sequence ID" value="CAD7289141.1"/>
    <property type="molecule type" value="Genomic_DNA"/>
</dbReference>
<keyword evidence="12" id="KW-1185">Reference proteome</keyword>
<dbReference type="InterPro" id="IPR003660">
    <property type="entry name" value="HAMP_dom"/>
</dbReference>
<dbReference type="InterPro" id="IPR003594">
    <property type="entry name" value="HATPase_dom"/>
</dbReference>
<dbReference type="InterPro" id="IPR036890">
    <property type="entry name" value="HATPase_C_sf"/>
</dbReference>
<evidence type="ECO:0000259" key="10">
    <source>
        <dbReference type="PROSITE" id="PS50885"/>
    </source>
</evidence>
<evidence type="ECO:0000256" key="4">
    <source>
        <dbReference type="ARBA" id="ARBA00022553"/>
    </source>
</evidence>
<dbReference type="NCBIfam" id="NF038389">
    <property type="entry name" value="ArsS_fam_HK"/>
    <property type="match status" value="1"/>
</dbReference>
<protein>
    <recommendedName>
        <fullName evidence="3">histidine kinase</fullName>
        <ecNumber evidence="3">2.7.13.3</ecNumber>
    </recommendedName>
</protein>
<dbReference type="SMART" id="SM00387">
    <property type="entry name" value="HATPase_c"/>
    <property type="match status" value="1"/>
</dbReference>
<comment type="subcellular location">
    <subcellularLocation>
        <location evidence="2">Membrane</location>
        <topology evidence="2">Multi-pass membrane protein</topology>
    </subcellularLocation>
</comment>
<dbReference type="Proteomes" id="UP000789359">
    <property type="component" value="Unassembled WGS sequence"/>
</dbReference>
<proteinExistence type="predicted"/>
<dbReference type="SUPFAM" id="SSF47384">
    <property type="entry name" value="Homodimeric domain of signal transducing histidine kinase"/>
    <property type="match status" value="1"/>
</dbReference>
<evidence type="ECO:0000259" key="9">
    <source>
        <dbReference type="PROSITE" id="PS50109"/>
    </source>
</evidence>
<feature type="domain" description="Histidine kinase" evidence="9">
    <location>
        <begin position="220"/>
        <end position="417"/>
    </location>
</feature>
<reference evidence="11 12" key="1">
    <citation type="submission" date="2020-11" db="EMBL/GenBank/DDBJ databases">
        <authorList>
            <person name="Peeters C."/>
        </authorList>
    </citation>
    <scope>NUCLEOTIDE SEQUENCE [LARGE SCALE GENOMIC DNA]</scope>
    <source>
        <strain evidence="11 12">LMG 8286</strain>
    </source>
</reference>
<feature type="transmembrane region" description="Helical" evidence="8">
    <location>
        <begin position="135"/>
        <end position="158"/>
    </location>
</feature>
<dbReference type="Gene3D" id="6.10.340.10">
    <property type="match status" value="1"/>
</dbReference>
<evidence type="ECO:0000256" key="2">
    <source>
        <dbReference type="ARBA" id="ARBA00004141"/>
    </source>
</evidence>
<keyword evidence="8" id="KW-1133">Transmembrane helix</keyword>
<accession>A0ABM8Q8C5</accession>
<evidence type="ECO:0000256" key="7">
    <source>
        <dbReference type="ARBA" id="ARBA00023136"/>
    </source>
</evidence>
<evidence type="ECO:0000256" key="8">
    <source>
        <dbReference type="SAM" id="Phobius"/>
    </source>
</evidence>
<gene>
    <name evidence="11" type="ORF">LMG8286_01671</name>
</gene>
<keyword evidence="8" id="KW-0812">Transmembrane</keyword>
<dbReference type="SUPFAM" id="SSF55874">
    <property type="entry name" value="ATPase domain of HSP90 chaperone/DNA topoisomerase II/histidine kinase"/>
    <property type="match status" value="1"/>
</dbReference>
<dbReference type="InterPro" id="IPR050398">
    <property type="entry name" value="HssS/ArlS-like"/>
</dbReference>
<dbReference type="CDD" id="cd06225">
    <property type="entry name" value="HAMP"/>
    <property type="match status" value="1"/>
</dbReference>
<keyword evidence="6" id="KW-0418">Kinase</keyword>
<comment type="caution">
    <text evidence="11">The sequence shown here is derived from an EMBL/GenBank/DDBJ whole genome shotgun (WGS) entry which is preliminary data.</text>
</comment>
<evidence type="ECO:0000256" key="6">
    <source>
        <dbReference type="ARBA" id="ARBA00022777"/>
    </source>
</evidence>
<feature type="domain" description="HAMP" evidence="10">
    <location>
        <begin position="154"/>
        <end position="212"/>
    </location>
</feature>
<keyword evidence="5" id="KW-0808">Transferase</keyword>
<dbReference type="PANTHER" id="PTHR45528:SF12">
    <property type="entry name" value="SENSOR HISTIDINE KINASE ARSS"/>
    <property type="match status" value="1"/>
</dbReference>
<keyword evidence="4" id="KW-0597">Phosphoprotein</keyword>
<keyword evidence="7 8" id="KW-0472">Membrane</keyword>
<dbReference type="InterPro" id="IPR047994">
    <property type="entry name" value="ArsS-like"/>
</dbReference>
<dbReference type="SMART" id="SM00304">
    <property type="entry name" value="HAMP"/>
    <property type="match status" value="1"/>
</dbReference>
<dbReference type="Gene3D" id="3.30.565.10">
    <property type="entry name" value="Histidine kinase-like ATPase, C-terminal domain"/>
    <property type="match status" value="1"/>
</dbReference>
<evidence type="ECO:0000313" key="12">
    <source>
        <dbReference type="Proteomes" id="UP000789359"/>
    </source>
</evidence>
<evidence type="ECO:0000256" key="5">
    <source>
        <dbReference type="ARBA" id="ARBA00022679"/>
    </source>
</evidence>
<dbReference type="PROSITE" id="PS50109">
    <property type="entry name" value="HIS_KIN"/>
    <property type="match status" value="1"/>
</dbReference>
<dbReference type="RefSeq" id="WP_230057411.1">
    <property type="nucleotide sequence ID" value="NZ_CAJHOE010000006.1"/>
</dbReference>
<comment type="catalytic activity">
    <reaction evidence="1">
        <text>ATP + protein L-histidine = ADP + protein N-phospho-L-histidine.</text>
        <dbReference type="EC" id="2.7.13.3"/>
    </reaction>
</comment>
<dbReference type="EC" id="2.7.13.3" evidence="3"/>
<dbReference type="InterPro" id="IPR005467">
    <property type="entry name" value="His_kinase_dom"/>
</dbReference>
<evidence type="ECO:0000256" key="3">
    <source>
        <dbReference type="ARBA" id="ARBA00012438"/>
    </source>
</evidence>
<organism evidence="11 12">
    <name type="scientific">Campylobacter suis</name>
    <dbReference type="NCBI Taxonomy" id="2790657"/>
    <lineage>
        <taxon>Bacteria</taxon>
        <taxon>Pseudomonadati</taxon>
        <taxon>Campylobacterota</taxon>
        <taxon>Epsilonproteobacteria</taxon>
        <taxon>Campylobacterales</taxon>
        <taxon>Campylobacteraceae</taxon>
        <taxon>Campylobacter</taxon>
    </lineage>
</organism>
<sequence>MKNSIATKITIIFALSFTLVCVLFLTYAKIQKEQALERVRDKQISSINYLLALYERANAPQDLVQYFKNFGLEYVNNAKLAAMVVDKGDLVVARQTPIGLVQSLLYKDDLYLSIKNTTFQFLLQSNEAKNVNDSLLIIFVAAVVLIISLFVSVLRSLAPLRKLTLDIRRFAAGNLDVNIANSFNQDGRKRDEIGEVAYEFDNAVCKIRDLIRSRQLFLRAIMHELKTPIGKGRIVSEMVANDTQKSRLISVFIRLEMLINEFSKIEQLLSKSYSLNYQECHFSLILEQVIDMLMLENFHERVACEINDDVLLRVDYQLFTLAVKNLVDNALKYADDKKAILICSKDEIIVKNLGKPLEFGIEHYMQAFVRGDKNAKSSGMGLGLYIIDQIAQMHKTSLKYRYEDGHHCFVIPLKTEQAKKLKDEKRA</sequence>
<evidence type="ECO:0000256" key="1">
    <source>
        <dbReference type="ARBA" id="ARBA00000085"/>
    </source>
</evidence>
<dbReference type="InterPro" id="IPR036097">
    <property type="entry name" value="HisK_dim/P_sf"/>
</dbReference>
<name>A0ABM8Q8C5_9BACT</name>
<dbReference type="PROSITE" id="PS50885">
    <property type="entry name" value="HAMP"/>
    <property type="match status" value="1"/>
</dbReference>
<dbReference type="PANTHER" id="PTHR45528">
    <property type="entry name" value="SENSOR HISTIDINE KINASE CPXA"/>
    <property type="match status" value="1"/>
</dbReference>
<evidence type="ECO:0000313" key="11">
    <source>
        <dbReference type="EMBL" id="CAD7289141.1"/>
    </source>
</evidence>